<feature type="transmembrane region" description="Helical" evidence="15">
    <location>
        <begin position="472"/>
        <end position="491"/>
    </location>
</feature>
<evidence type="ECO:0000256" key="13">
    <source>
        <dbReference type="SAM" id="Coils"/>
    </source>
</evidence>
<dbReference type="PROSITE" id="PS50109">
    <property type="entry name" value="HIS_KIN"/>
    <property type="match status" value="1"/>
</dbReference>
<dbReference type="Pfam" id="PF02518">
    <property type="entry name" value="HATPase_c"/>
    <property type="match status" value="1"/>
</dbReference>
<dbReference type="Pfam" id="PF02702">
    <property type="entry name" value="KdpD"/>
    <property type="match status" value="1"/>
</dbReference>
<dbReference type="PRINTS" id="PR00344">
    <property type="entry name" value="BCTRLSENSOR"/>
</dbReference>
<feature type="region of interest" description="Disordered" evidence="14">
    <location>
        <begin position="1"/>
        <end position="26"/>
    </location>
</feature>
<keyword evidence="6 15" id="KW-0812">Transmembrane</keyword>
<dbReference type="AlphaFoldDB" id="A0A1U7NEI3"/>
<evidence type="ECO:0000256" key="15">
    <source>
        <dbReference type="SAM" id="Phobius"/>
    </source>
</evidence>
<reference evidence="17 18" key="1">
    <citation type="submission" date="2016-11" db="EMBL/GenBank/DDBJ databases">
        <title>Description of two novel members of the family Erysipelotrichaceae: Ileibacterium lipovorans gen. nov., sp. nov. and Dubosiella newyorkensis, gen. nov., sp. nov.</title>
        <authorList>
            <person name="Cox L.M."/>
            <person name="Sohn J."/>
            <person name="Tyrrell K.L."/>
            <person name="Citron D.M."/>
            <person name="Lawson P.A."/>
            <person name="Patel N.B."/>
            <person name="Iizumi T."/>
            <person name="Perez-Perez G.I."/>
            <person name="Goldstein E.J."/>
            <person name="Blaser M.J."/>
        </authorList>
    </citation>
    <scope>NUCLEOTIDE SEQUENCE [LARGE SCALE GENOMIC DNA]</scope>
    <source>
        <strain evidence="17 18">NYU-BL-A3</strain>
    </source>
</reference>
<dbReference type="InterPro" id="IPR006016">
    <property type="entry name" value="UspA"/>
</dbReference>
<name>A0A1U7NEI3_9FIRM</name>
<dbReference type="InterPro" id="IPR025201">
    <property type="entry name" value="KdpD_TM"/>
</dbReference>
<evidence type="ECO:0000259" key="16">
    <source>
        <dbReference type="PROSITE" id="PS50109"/>
    </source>
</evidence>
<dbReference type="SMART" id="SM00387">
    <property type="entry name" value="HATPase_c"/>
    <property type="match status" value="1"/>
</dbReference>
<dbReference type="Gene3D" id="1.10.287.130">
    <property type="match status" value="1"/>
</dbReference>
<dbReference type="Pfam" id="PF13493">
    <property type="entry name" value="DUF4118"/>
    <property type="match status" value="1"/>
</dbReference>
<dbReference type="InterPro" id="IPR038318">
    <property type="entry name" value="KdpD_sf"/>
</dbReference>
<dbReference type="Gene3D" id="1.20.120.620">
    <property type="entry name" value="Backbone structure of the membrane domain of e. Coli histidine kinase receptor kdpd"/>
    <property type="match status" value="1"/>
</dbReference>
<evidence type="ECO:0000313" key="18">
    <source>
        <dbReference type="Proteomes" id="UP000186341"/>
    </source>
</evidence>
<dbReference type="SMART" id="SM00388">
    <property type="entry name" value="HisKA"/>
    <property type="match status" value="1"/>
</dbReference>
<evidence type="ECO:0000256" key="2">
    <source>
        <dbReference type="ARBA" id="ARBA00004141"/>
    </source>
</evidence>
<dbReference type="CDD" id="cd00082">
    <property type="entry name" value="HisKA"/>
    <property type="match status" value="1"/>
</dbReference>
<dbReference type="Gene3D" id="3.30.450.40">
    <property type="match status" value="1"/>
</dbReference>
<dbReference type="SUPFAM" id="SSF55874">
    <property type="entry name" value="ATPase domain of HSP90 chaperone/DNA topoisomerase II/histidine kinase"/>
    <property type="match status" value="1"/>
</dbReference>
<evidence type="ECO:0000256" key="9">
    <source>
        <dbReference type="ARBA" id="ARBA00022840"/>
    </source>
</evidence>
<dbReference type="InterPro" id="IPR027417">
    <property type="entry name" value="P-loop_NTPase"/>
</dbReference>
<evidence type="ECO:0000313" key="17">
    <source>
        <dbReference type="EMBL" id="OLU38040.1"/>
    </source>
</evidence>
<dbReference type="GO" id="GO:0005886">
    <property type="term" value="C:plasma membrane"/>
    <property type="evidence" value="ECO:0007669"/>
    <property type="project" value="TreeGrafter"/>
</dbReference>
<dbReference type="CDD" id="cd00075">
    <property type="entry name" value="HATPase"/>
    <property type="match status" value="1"/>
</dbReference>
<dbReference type="InterPro" id="IPR052023">
    <property type="entry name" value="Histidine_kinase_KdpD"/>
</dbReference>
<dbReference type="Gene3D" id="3.40.50.300">
    <property type="entry name" value="P-loop containing nucleotide triphosphate hydrolases"/>
    <property type="match status" value="1"/>
</dbReference>
<protein>
    <recommendedName>
        <fullName evidence="3">histidine kinase</fullName>
        <ecNumber evidence="3">2.7.13.3</ecNumber>
    </recommendedName>
</protein>
<keyword evidence="8" id="KW-0418">Kinase</keyword>
<feature type="transmembrane region" description="Helical" evidence="15">
    <location>
        <begin position="392"/>
        <end position="414"/>
    </location>
</feature>
<accession>A0A1U7NEI3</accession>
<evidence type="ECO:0000256" key="10">
    <source>
        <dbReference type="ARBA" id="ARBA00022989"/>
    </source>
</evidence>
<dbReference type="CDD" id="cd01987">
    <property type="entry name" value="USP_KdpD-like"/>
    <property type="match status" value="1"/>
</dbReference>
<dbReference type="Gene3D" id="3.40.50.620">
    <property type="entry name" value="HUPs"/>
    <property type="match status" value="1"/>
</dbReference>
<feature type="transmembrane region" description="Helical" evidence="15">
    <location>
        <begin position="444"/>
        <end position="466"/>
    </location>
</feature>
<evidence type="ECO:0000256" key="8">
    <source>
        <dbReference type="ARBA" id="ARBA00022777"/>
    </source>
</evidence>
<dbReference type="SUPFAM" id="SSF47384">
    <property type="entry name" value="Homodimeric domain of signal transducing histidine kinase"/>
    <property type="match status" value="1"/>
</dbReference>
<organism evidence="17 18">
    <name type="scientific">Ileibacterium valens</name>
    <dbReference type="NCBI Taxonomy" id="1862668"/>
    <lineage>
        <taxon>Bacteria</taxon>
        <taxon>Bacillati</taxon>
        <taxon>Bacillota</taxon>
        <taxon>Erysipelotrichia</taxon>
        <taxon>Erysipelotrichales</taxon>
        <taxon>Erysipelotrichaceae</taxon>
        <taxon>Ileibacterium</taxon>
    </lineage>
</organism>
<feature type="coiled-coil region" evidence="13">
    <location>
        <begin position="638"/>
        <end position="665"/>
    </location>
</feature>
<dbReference type="InterPro" id="IPR036890">
    <property type="entry name" value="HATPase_C_sf"/>
</dbReference>
<dbReference type="InterPro" id="IPR003661">
    <property type="entry name" value="HisK_dim/P_dom"/>
</dbReference>
<dbReference type="Pfam" id="PF00512">
    <property type="entry name" value="HisKA"/>
    <property type="match status" value="1"/>
</dbReference>
<keyword evidence="5" id="KW-0808">Transferase</keyword>
<evidence type="ECO:0000256" key="11">
    <source>
        <dbReference type="ARBA" id="ARBA00023012"/>
    </source>
</evidence>
<dbReference type="GO" id="GO:0005524">
    <property type="term" value="F:ATP binding"/>
    <property type="evidence" value="ECO:0007669"/>
    <property type="project" value="UniProtKB-KW"/>
</dbReference>
<comment type="catalytic activity">
    <reaction evidence="1">
        <text>ATP + protein L-histidine = ADP + protein N-phospho-L-histidine.</text>
        <dbReference type="EC" id="2.7.13.3"/>
    </reaction>
</comment>
<dbReference type="PANTHER" id="PTHR45569:SF1">
    <property type="entry name" value="SENSOR PROTEIN KDPD"/>
    <property type="match status" value="1"/>
</dbReference>
<dbReference type="InterPro" id="IPR004358">
    <property type="entry name" value="Sig_transdc_His_kin-like_C"/>
</dbReference>
<dbReference type="InterPro" id="IPR003852">
    <property type="entry name" value="Sig_transdc_His_kinase_KdpD_N"/>
</dbReference>
<dbReference type="InterPro" id="IPR005467">
    <property type="entry name" value="His_kinase_dom"/>
</dbReference>
<dbReference type="GO" id="GO:0000155">
    <property type="term" value="F:phosphorelay sensor kinase activity"/>
    <property type="evidence" value="ECO:0007669"/>
    <property type="project" value="InterPro"/>
</dbReference>
<sequence>MNEIQNQSEINRKTKSNFENDSMPSSSKGRLKIFFGYAAGTGKTYAMLEAGQMAKDRGIDTVIGYLEPHERKQTLDKARGLEVIAPKILEQGNLELSELDTDAVIARKPQLALVDELAHTNAAECRHVKRYQSVKELLMNGIDVYTTLNVQHLESLNDLVASITGIQVAERIPDDVFDLAEQVEFVDIEPEDLLERLREGKIYRPDQIRLASQNFFTIDNMKALRQIALRRAADRARNNDPAIGAFEHVLVCLSSSPSNARIIRSAARMAKAFQAKFTALHIQTPDYQEMDDADKRRLEENMRLANRLGASIESVYGEDIAREIGEFARLGRVSKIVLGRQGKQSAFSFHLPLTDRLAESAPQTEIFIIPDRQIVRQENHQRRKLDRMIRSIKGMSLQAFILLAAFFIALFMHIRGFSETSILSVFIFAIMAAVLLCKNMVQAVLSSGIGLLMFGFAFAHPAFTMGLYDKEYLLIFFIVLASSIMAARISISQKNQAHASARAAALNTLLYEASVSLQEIDRDEDIYLMIAKNISAFLGRKTVIYPNEDGKLGKPVYSSSPDAFLKGKEQAVASWVLTNNKRAGAFTDTLSASSGLYLAIRHKEKVYGVIGILLDQDPLSADQNTFLLSMLGQCALALENHAIAREKEKKTVEAEQEKLKAALLRSISHDLRTPLTTISASADMLLHSECSKETQRKLEKAILDDSVWLKDTVENLLSLTRMEDKNLHLNKEVIDLQEAVEEALKHAAKQKGEHPISVEVDDYCYANLDGKLIVQMLINLINNAIFHTTPGVPISVICHQDQNDQMIQIQVKDEGPGISEEQKEHLFEAFRLAHNKISDSQRRMGLGLSLVKSIVEAHQGNIEYSDNHPGACFTICLPSGMGEMNETSCIDCG</sequence>
<feature type="transmembrane region" description="Helical" evidence="15">
    <location>
        <begin position="420"/>
        <end position="437"/>
    </location>
</feature>
<dbReference type="EMBL" id="MPJW01000181">
    <property type="protein sequence ID" value="OLU38040.1"/>
    <property type="molecule type" value="Genomic_DNA"/>
</dbReference>
<dbReference type="Gene3D" id="3.30.565.10">
    <property type="entry name" value="Histidine kinase-like ATPase, C-terminal domain"/>
    <property type="match status" value="1"/>
</dbReference>
<dbReference type="InterPro" id="IPR029016">
    <property type="entry name" value="GAF-like_dom_sf"/>
</dbReference>
<gene>
    <name evidence="17" type="ORF">BO222_09135</name>
</gene>
<keyword evidence="18" id="KW-1185">Reference proteome</keyword>
<evidence type="ECO:0000256" key="3">
    <source>
        <dbReference type="ARBA" id="ARBA00012438"/>
    </source>
</evidence>
<keyword evidence="4" id="KW-0597">Phosphoprotein</keyword>
<dbReference type="Pfam" id="PF00582">
    <property type="entry name" value="Usp"/>
    <property type="match status" value="1"/>
</dbReference>
<comment type="subcellular location">
    <subcellularLocation>
        <location evidence="2">Membrane</location>
        <topology evidence="2">Multi-pass membrane protein</topology>
    </subcellularLocation>
</comment>
<evidence type="ECO:0000256" key="6">
    <source>
        <dbReference type="ARBA" id="ARBA00022692"/>
    </source>
</evidence>
<evidence type="ECO:0000256" key="5">
    <source>
        <dbReference type="ARBA" id="ARBA00022679"/>
    </source>
</evidence>
<evidence type="ECO:0000256" key="14">
    <source>
        <dbReference type="SAM" id="MobiDB-lite"/>
    </source>
</evidence>
<evidence type="ECO:0000256" key="1">
    <source>
        <dbReference type="ARBA" id="ARBA00000085"/>
    </source>
</evidence>
<evidence type="ECO:0000256" key="4">
    <source>
        <dbReference type="ARBA" id="ARBA00022553"/>
    </source>
</evidence>
<feature type="domain" description="Histidine kinase" evidence="16">
    <location>
        <begin position="666"/>
        <end position="881"/>
    </location>
</feature>
<dbReference type="InterPro" id="IPR003594">
    <property type="entry name" value="HATPase_dom"/>
</dbReference>
<dbReference type="SUPFAM" id="SSF52402">
    <property type="entry name" value="Adenine nucleotide alpha hydrolases-like"/>
    <property type="match status" value="1"/>
</dbReference>
<proteinExistence type="predicted"/>
<keyword evidence="7" id="KW-0547">Nucleotide-binding</keyword>
<comment type="caution">
    <text evidence="17">The sequence shown here is derived from an EMBL/GenBank/DDBJ whole genome shotgun (WGS) entry which is preliminary data.</text>
</comment>
<dbReference type="InterPro" id="IPR036097">
    <property type="entry name" value="HisK_dim/P_sf"/>
</dbReference>
<evidence type="ECO:0000256" key="7">
    <source>
        <dbReference type="ARBA" id="ARBA00022741"/>
    </source>
</evidence>
<dbReference type="Proteomes" id="UP000186341">
    <property type="component" value="Unassembled WGS sequence"/>
</dbReference>
<keyword evidence="10 15" id="KW-1133">Transmembrane helix</keyword>
<dbReference type="GO" id="GO:0005737">
    <property type="term" value="C:cytoplasm"/>
    <property type="evidence" value="ECO:0007669"/>
    <property type="project" value="UniProtKB-ARBA"/>
</dbReference>
<dbReference type="PANTHER" id="PTHR45569">
    <property type="entry name" value="SENSOR PROTEIN KDPD"/>
    <property type="match status" value="1"/>
</dbReference>
<dbReference type="EC" id="2.7.13.3" evidence="3"/>
<dbReference type="FunFam" id="3.40.50.300:FF:000483">
    <property type="entry name" value="Sensor histidine kinase KdpD"/>
    <property type="match status" value="1"/>
</dbReference>
<evidence type="ECO:0000256" key="12">
    <source>
        <dbReference type="ARBA" id="ARBA00023136"/>
    </source>
</evidence>
<keyword evidence="12 15" id="KW-0472">Membrane</keyword>
<keyword evidence="11" id="KW-0902">Two-component regulatory system</keyword>
<dbReference type="InterPro" id="IPR014729">
    <property type="entry name" value="Rossmann-like_a/b/a_fold"/>
</dbReference>
<keyword evidence="9" id="KW-0067">ATP-binding</keyword>
<keyword evidence="13" id="KW-0175">Coiled coil</keyword>